<sequence>MLGYIIKRILSLIPVLFVVSIAIFLIIHLTPGDPAAAILGLEASEQQIQELNETMGLNLPIYQQYIHWVSGVLQGDFGDSYFMNEPVTDAIFNHLGPTVSLALLAEIAALILALPIGILAAYRRGSFSDKSLMVISLCGMAIPSFLLGLLLMLAFGVSLQWLPVAGYKPLSAGLWNHLRYLILPAISLGAFQAALVARMTRSSMLEVLDRNYIKTARSKGVKEYKVVIKHAFRNAFLPILTVIGQSFGALVTGAVVVETIFNLPGLGQLIMNSIERRDFAVIQGVVLFVTLIYVFINLIVDLLYGVIDPRVRLGRK</sequence>
<dbReference type="Pfam" id="PF00528">
    <property type="entry name" value="BPD_transp_1"/>
    <property type="match status" value="1"/>
</dbReference>
<organism evidence="9 10">
    <name type="scientific">Bacillus benzoevorans</name>
    <dbReference type="NCBI Taxonomy" id="1456"/>
    <lineage>
        <taxon>Bacteria</taxon>
        <taxon>Bacillati</taxon>
        <taxon>Bacillota</taxon>
        <taxon>Bacilli</taxon>
        <taxon>Bacillales</taxon>
        <taxon>Bacillaceae</taxon>
        <taxon>Bacillus</taxon>
    </lineage>
</organism>
<dbReference type="EMBL" id="JACHGK010000004">
    <property type="protein sequence ID" value="MBB6445158.1"/>
    <property type="molecule type" value="Genomic_DNA"/>
</dbReference>
<dbReference type="InterPro" id="IPR000515">
    <property type="entry name" value="MetI-like"/>
</dbReference>
<feature type="transmembrane region" description="Helical" evidence="7">
    <location>
        <begin position="9"/>
        <end position="29"/>
    </location>
</feature>
<dbReference type="RefSeq" id="WP_184524909.1">
    <property type="nucleotide sequence ID" value="NZ_JACHGK010000004.1"/>
</dbReference>
<dbReference type="PANTHER" id="PTHR43163">
    <property type="entry name" value="DIPEPTIDE TRANSPORT SYSTEM PERMEASE PROTEIN DPPB-RELATED"/>
    <property type="match status" value="1"/>
</dbReference>
<dbReference type="PANTHER" id="PTHR43163:SF6">
    <property type="entry name" value="DIPEPTIDE TRANSPORT SYSTEM PERMEASE PROTEIN DPPB-RELATED"/>
    <property type="match status" value="1"/>
</dbReference>
<feature type="transmembrane region" description="Helical" evidence="7">
    <location>
        <begin position="177"/>
        <end position="197"/>
    </location>
</feature>
<evidence type="ECO:0000256" key="2">
    <source>
        <dbReference type="ARBA" id="ARBA00022448"/>
    </source>
</evidence>
<evidence type="ECO:0000256" key="7">
    <source>
        <dbReference type="RuleBase" id="RU363032"/>
    </source>
</evidence>
<dbReference type="PROSITE" id="PS50928">
    <property type="entry name" value="ABC_TM1"/>
    <property type="match status" value="1"/>
</dbReference>
<evidence type="ECO:0000256" key="3">
    <source>
        <dbReference type="ARBA" id="ARBA00022475"/>
    </source>
</evidence>
<evidence type="ECO:0000313" key="10">
    <source>
        <dbReference type="Proteomes" id="UP000531594"/>
    </source>
</evidence>
<keyword evidence="5 7" id="KW-1133">Transmembrane helix</keyword>
<dbReference type="Proteomes" id="UP000531594">
    <property type="component" value="Unassembled WGS sequence"/>
</dbReference>
<keyword evidence="2 7" id="KW-0813">Transport</keyword>
<proteinExistence type="inferred from homology"/>
<feature type="transmembrane region" description="Helical" evidence="7">
    <location>
        <begin position="235"/>
        <end position="261"/>
    </location>
</feature>
<evidence type="ECO:0000256" key="1">
    <source>
        <dbReference type="ARBA" id="ARBA00004651"/>
    </source>
</evidence>
<dbReference type="Pfam" id="PF19300">
    <property type="entry name" value="BPD_transp_1_N"/>
    <property type="match status" value="1"/>
</dbReference>
<keyword evidence="6 7" id="KW-0472">Membrane</keyword>
<evidence type="ECO:0000256" key="4">
    <source>
        <dbReference type="ARBA" id="ARBA00022692"/>
    </source>
</evidence>
<dbReference type="GO" id="GO:0005886">
    <property type="term" value="C:plasma membrane"/>
    <property type="evidence" value="ECO:0007669"/>
    <property type="project" value="UniProtKB-SubCell"/>
</dbReference>
<keyword evidence="3" id="KW-1003">Cell membrane</keyword>
<name>A0A7X0HQS5_9BACI</name>
<dbReference type="CDD" id="cd06261">
    <property type="entry name" value="TM_PBP2"/>
    <property type="match status" value="1"/>
</dbReference>
<accession>A0A7X0HQS5</accession>
<reference evidence="9 10" key="1">
    <citation type="submission" date="2020-08" db="EMBL/GenBank/DDBJ databases">
        <title>Genomic Encyclopedia of Type Strains, Phase IV (KMG-IV): sequencing the most valuable type-strain genomes for metagenomic binning, comparative biology and taxonomic classification.</title>
        <authorList>
            <person name="Goeker M."/>
        </authorList>
    </citation>
    <scope>NUCLEOTIDE SEQUENCE [LARGE SCALE GENOMIC DNA]</scope>
    <source>
        <strain evidence="9 10">DSM 5391</strain>
    </source>
</reference>
<feature type="transmembrane region" description="Helical" evidence="7">
    <location>
        <begin position="101"/>
        <end position="122"/>
    </location>
</feature>
<keyword evidence="10" id="KW-1185">Reference proteome</keyword>
<feature type="domain" description="ABC transmembrane type-1" evidence="8">
    <location>
        <begin position="95"/>
        <end position="304"/>
    </location>
</feature>
<dbReference type="InterPro" id="IPR045621">
    <property type="entry name" value="BPD_transp_1_N"/>
</dbReference>
<evidence type="ECO:0000256" key="6">
    <source>
        <dbReference type="ARBA" id="ARBA00023136"/>
    </source>
</evidence>
<dbReference type="InterPro" id="IPR035906">
    <property type="entry name" value="MetI-like_sf"/>
</dbReference>
<feature type="transmembrane region" description="Helical" evidence="7">
    <location>
        <begin position="134"/>
        <end position="157"/>
    </location>
</feature>
<protein>
    <submittedName>
        <fullName evidence="9">Peptide/nickel transport system permease protein</fullName>
    </submittedName>
</protein>
<evidence type="ECO:0000313" key="9">
    <source>
        <dbReference type="EMBL" id="MBB6445158.1"/>
    </source>
</evidence>
<keyword evidence="4 7" id="KW-0812">Transmembrane</keyword>
<dbReference type="Gene3D" id="1.10.3720.10">
    <property type="entry name" value="MetI-like"/>
    <property type="match status" value="1"/>
</dbReference>
<comment type="similarity">
    <text evidence="7">Belongs to the binding-protein-dependent transport system permease family.</text>
</comment>
<comment type="subcellular location">
    <subcellularLocation>
        <location evidence="1 7">Cell membrane</location>
        <topology evidence="1 7">Multi-pass membrane protein</topology>
    </subcellularLocation>
</comment>
<dbReference type="SUPFAM" id="SSF161098">
    <property type="entry name" value="MetI-like"/>
    <property type="match status" value="1"/>
</dbReference>
<comment type="caution">
    <text evidence="9">The sequence shown here is derived from an EMBL/GenBank/DDBJ whole genome shotgun (WGS) entry which is preliminary data.</text>
</comment>
<gene>
    <name evidence="9" type="ORF">HNR53_001768</name>
</gene>
<dbReference type="AlphaFoldDB" id="A0A7X0HQS5"/>
<evidence type="ECO:0000256" key="5">
    <source>
        <dbReference type="ARBA" id="ARBA00022989"/>
    </source>
</evidence>
<dbReference type="GO" id="GO:0055085">
    <property type="term" value="P:transmembrane transport"/>
    <property type="evidence" value="ECO:0007669"/>
    <property type="project" value="InterPro"/>
</dbReference>
<feature type="transmembrane region" description="Helical" evidence="7">
    <location>
        <begin position="281"/>
        <end position="307"/>
    </location>
</feature>
<evidence type="ECO:0000259" key="8">
    <source>
        <dbReference type="PROSITE" id="PS50928"/>
    </source>
</evidence>